<accession>A0A5D0XJH5</accession>
<dbReference type="Gene3D" id="6.10.140.530">
    <property type="match status" value="2"/>
</dbReference>
<dbReference type="Pfam" id="PF03457">
    <property type="entry name" value="HA"/>
    <property type="match status" value="2"/>
</dbReference>
<dbReference type="InterPro" id="IPR005114">
    <property type="entry name" value="Helicase_assoc"/>
</dbReference>
<comment type="caution">
    <text evidence="2">The sequence shown here is derived from an EMBL/GenBank/DDBJ whole genome shotgun (WGS) entry which is preliminary data.</text>
</comment>
<dbReference type="PANTHER" id="PTHR33418:SF1">
    <property type="entry name" value="HELICASE-ASSOCIATED DOMAIN-CONTAINING PROTEIN"/>
    <property type="match status" value="1"/>
</dbReference>
<dbReference type="AlphaFoldDB" id="A0A5D0XJH5"/>
<evidence type="ECO:0000313" key="2">
    <source>
        <dbReference type="EMBL" id="TYC96610.1"/>
    </source>
</evidence>
<evidence type="ECO:0000313" key="3">
    <source>
        <dbReference type="Proteomes" id="UP000323410"/>
    </source>
</evidence>
<gene>
    <name evidence="2" type="ORF">FQ377_13885</name>
</gene>
<dbReference type="Proteomes" id="UP000323410">
    <property type="component" value="Unassembled WGS sequence"/>
</dbReference>
<keyword evidence="3" id="KW-1185">Reference proteome</keyword>
<dbReference type="EMBL" id="VSLD01000011">
    <property type="protein sequence ID" value="TYC96610.1"/>
    <property type="molecule type" value="Genomic_DNA"/>
</dbReference>
<reference evidence="2 3" key="1">
    <citation type="submission" date="2019-08" db="EMBL/GenBank/DDBJ databases">
        <title>Genone of Arthrobacter echini P9.</title>
        <authorList>
            <person name="Bowman J.P."/>
        </authorList>
    </citation>
    <scope>NUCLEOTIDE SEQUENCE [LARGE SCALE GENOMIC DNA]</scope>
    <source>
        <strain evidence="2 3">P9</strain>
    </source>
</reference>
<organism evidence="2 3">
    <name type="scientific">Arthrobacter echini</name>
    <dbReference type="NCBI Taxonomy" id="1529066"/>
    <lineage>
        <taxon>Bacteria</taxon>
        <taxon>Bacillati</taxon>
        <taxon>Actinomycetota</taxon>
        <taxon>Actinomycetes</taxon>
        <taxon>Micrococcales</taxon>
        <taxon>Micrococcaceae</taxon>
        <taxon>Arthrobacter</taxon>
    </lineage>
</organism>
<feature type="domain" description="Helicase-associated" evidence="1">
    <location>
        <begin position="160"/>
        <end position="220"/>
    </location>
</feature>
<protein>
    <recommendedName>
        <fullName evidence="1">Helicase-associated domain-containing protein</fullName>
    </recommendedName>
</protein>
<sequence>MLVRFDELILPVHEYPRGVCESRGEWLLFYSRGVPVEQIAAWCRADTATVRRTIRREVARNPGWFARRWFIHDQPAQLSHQGRGRWSRDQVWWEHYTDLVAYVHAHGALPAQNDSTVARVLYRWIENQRRTFDAGKLGVERVAALDRVGEWVGTRKGNPEELWARRLEELQLFRAEKNRFPRHEKARYSEEKVLAVWLGRQRTWHRKGRLRPDRLQRLNQVVPGWNKTALGRARSAEP</sequence>
<proteinExistence type="predicted"/>
<name>A0A5D0XJH5_9MICC</name>
<evidence type="ECO:0000259" key="1">
    <source>
        <dbReference type="Pfam" id="PF03457"/>
    </source>
</evidence>
<dbReference type="PANTHER" id="PTHR33418">
    <property type="entry name" value="HELICASE-ASSOCIATED"/>
    <property type="match status" value="1"/>
</dbReference>
<dbReference type="OrthoDB" id="4947674at2"/>
<feature type="domain" description="Helicase-associated" evidence="1">
    <location>
        <begin position="89"/>
        <end position="149"/>
    </location>
</feature>